<dbReference type="Proteomes" id="UP000823933">
    <property type="component" value="Unassembled WGS sequence"/>
</dbReference>
<dbReference type="InterPro" id="IPR029058">
    <property type="entry name" value="AB_hydrolase_fold"/>
</dbReference>
<feature type="domain" description="BD-FAE-like" evidence="2">
    <location>
        <begin position="28"/>
        <end position="121"/>
    </location>
</feature>
<keyword evidence="1 3" id="KW-0378">Hydrolase</keyword>
<reference evidence="3" key="1">
    <citation type="journal article" date="2021" name="PeerJ">
        <title>Extensive microbial diversity within the chicken gut microbiome revealed by metagenomics and culture.</title>
        <authorList>
            <person name="Gilroy R."/>
            <person name="Ravi A."/>
            <person name="Getino M."/>
            <person name="Pursley I."/>
            <person name="Horton D.L."/>
            <person name="Alikhan N.F."/>
            <person name="Baker D."/>
            <person name="Gharbi K."/>
            <person name="Hall N."/>
            <person name="Watson M."/>
            <person name="Adriaenssens E.M."/>
            <person name="Foster-Nyarko E."/>
            <person name="Jarju S."/>
            <person name="Secka A."/>
            <person name="Antonio M."/>
            <person name="Oren A."/>
            <person name="Chaudhuri R.R."/>
            <person name="La Ragione R."/>
            <person name="Hildebrand F."/>
            <person name="Pallen M.J."/>
        </authorList>
    </citation>
    <scope>NUCLEOTIDE SEQUENCE</scope>
    <source>
        <strain evidence="3">ChiHcolR34-3080</strain>
    </source>
</reference>
<evidence type="ECO:0000313" key="3">
    <source>
        <dbReference type="EMBL" id="HIW09418.1"/>
    </source>
</evidence>
<evidence type="ECO:0000313" key="4">
    <source>
        <dbReference type="Proteomes" id="UP000823933"/>
    </source>
</evidence>
<evidence type="ECO:0000259" key="2">
    <source>
        <dbReference type="Pfam" id="PF20434"/>
    </source>
</evidence>
<dbReference type="SUPFAM" id="SSF53474">
    <property type="entry name" value="alpha/beta-Hydrolases"/>
    <property type="match status" value="1"/>
</dbReference>
<protein>
    <submittedName>
        <fullName evidence="3">Alpha/beta hydrolase</fullName>
    </submittedName>
</protein>
<proteinExistence type="predicted"/>
<dbReference type="PANTHER" id="PTHR48081:SF6">
    <property type="entry name" value="PEPTIDASE S9 PROLYL OLIGOPEPTIDASE CATALYTIC DOMAIN-CONTAINING PROTEIN"/>
    <property type="match status" value="1"/>
</dbReference>
<comment type="caution">
    <text evidence="3">The sequence shown here is derived from an EMBL/GenBank/DDBJ whole genome shotgun (WGS) entry which is preliminary data.</text>
</comment>
<dbReference type="Gene3D" id="3.40.50.1820">
    <property type="entry name" value="alpha/beta hydrolase"/>
    <property type="match status" value="1"/>
</dbReference>
<dbReference type="GO" id="GO:0016787">
    <property type="term" value="F:hydrolase activity"/>
    <property type="evidence" value="ECO:0007669"/>
    <property type="project" value="UniProtKB-KW"/>
</dbReference>
<evidence type="ECO:0000256" key="1">
    <source>
        <dbReference type="ARBA" id="ARBA00022801"/>
    </source>
</evidence>
<dbReference type="EMBL" id="DXHQ01000100">
    <property type="protein sequence ID" value="HIW09418.1"/>
    <property type="molecule type" value="Genomic_DNA"/>
</dbReference>
<dbReference type="InterPro" id="IPR049492">
    <property type="entry name" value="BD-FAE-like_dom"/>
</dbReference>
<gene>
    <name evidence="3" type="ORF">H9890_08490</name>
</gene>
<dbReference type="AlphaFoldDB" id="A0A9D1QBE7"/>
<dbReference type="Pfam" id="PF20434">
    <property type="entry name" value="BD-FAE"/>
    <property type="match status" value="1"/>
</dbReference>
<reference evidence="3" key="2">
    <citation type="submission" date="2021-04" db="EMBL/GenBank/DDBJ databases">
        <authorList>
            <person name="Gilroy R."/>
        </authorList>
    </citation>
    <scope>NUCLEOTIDE SEQUENCE</scope>
    <source>
        <strain evidence="3">ChiHcolR34-3080</strain>
    </source>
</reference>
<dbReference type="PANTHER" id="PTHR48081">
    <property type="entry name" value="AB HYDROLASE SUPERFAMILY PROTEIN C4A8.06C"/>
    <property type="match status" value="1"/>
</dbReference>
<organism evidence="3 4">
    <name type="scientific">Candidatus Faecalibacterium intestinigallinarum</name>
    <dbReference type="NCBI Taxonomy" id="2838581"/>
    <lineage>
        <taxon>Bacteria</taxon>
        <taxon>Bacillati</taxon>
        <taxon>Bacillota</taxon>
        <taxon>Clostridia</taxon>
        <taxon>Eubacteriales</taxon>
        <taxon>Oscillospiraceae</taxon>
        <taxon>Faecalibacterium</taxon>
    </lineage>
</organism>
<accession>A0A9D1QBE7</accession>
<dbReference type="InterPro" id="IPR050300">
    <property type="entry name" value="GDXG_lipolytic_enzyme"/>
</dbReference>
<name>A0A9D1QBE7_9FIRM</name>
<sequence>MKIETLNIHGAALTVYLREADEAMPLAATRPLVLVVPGGGYEHVSPREADPVAVRFLAAGYHAAVLTYGVGEEARGYKPLRQIDGALAALRDRAAEWGIRPDKIAVCGFSAGAHLALSSAVLPLPGQTGWKERQRPNALILSYPVVTAGPYAHRGSFAALSGSDQLAAHAAFGLEDKIGPDTPPVFVWHTLDDRTVPAENSMLLVAALRRAGVPCEAHFFPTGVHGLSVCTPEVNTPQPHAAHWFGLAAEWLGDVFDFHI</sequence>